<dbReference type="InterPro" id="IPR036250">
    <property type="entry name" value="AcylCo_DH-like_C"/>
</dbReference>
<dbReference type="GO" id="GO:0003995">
    <property type="term" value="F:acyl-CoA dehydrogenase activity"/>
    <property type="evidence" value="ECO:0007669"/>
    <property type="project" value="TreeGrafter"/>
</dbReference>
<dbReference type="InterPro" id="IPR009100">
    <property type="entry name" value="AcylCoA_DH/oxidase_NM_dom_sf"/>
</dbReference>
<dbReference type="Proteomes" id="UP000063789">
    <property type="component" value="Chromosome"/>
</dbReference>
<dbReference type="SUPFAM" id="SSF56645">
    <property type="entry name" value="Acyl-CoA dehydrogenase NM domain-like"/>
    <property type="match status" value="1"/>
</dbReference>
<name>A0A0N9NGB2_9ACTN</name>
<dbReference type="Gene3D" id="1.10.540.10">
    <property type="entry name" value="Acyl-CoA dehydrogenase/oxidase, N-terminal domain"/>
    <property type="match status" value="1"/>
</dbReference>
<evidence type="ECO:0000256" key="1">
    <source>
        <dbReference type="ARBA" id="ARBA00001974"/>
    </source>
</evidence>
<feature type="domain" description="Acyl-CoA dehydrogenase/oxidase C-terminal" evidence="6">
    <location>
        <begin position="175"/>
        <end position="296"/>
    </location>
</feature>
<dbReference type="PANTHER" id="PTHR43884:SF20">
    <property type="entry name" value="ACYL-COA DEHYDROGENASE FADE28"/>
    <property type="match status" value="1"/>
</dbReference>
<dbReference type="InterPro" id="IPR013786">
    <property type="entry name" value="AcylCoA_DH/ox_N"/>
</dbReference>
<dbReference type="STRING" id="1136941.ACH46_10685"/>
<evidence type="ECO:0000256" key="5">
    <source>
        <dbReference type="ARBA" id="ARBA00023002"/>
    </source>
</evidence>
<dbReference type="PATRIC" id="fig|1136941.3.peg.2173"/>
<reference evidence="9" key="1">
    <citation type="submission" date="2015-06" db="EMBL/GenBank/DDBJ databases">
        <title>Complete genome sequence and metabolic analysis of phthalate degradation pathway in Gordonia sp. QH-11.</title>
        <authorList>
            <person name="Jin D."/>
            <person name="Kong X."/>
            <person name="Bai Z."/>
        </authorList>
    </citation>
    <scope>NUCLEOTIDE SEQUENCE [LARGE SCALE GENOMIC DNA]</scope>
    <source>
        <strain evidence="9">QH-11</strain>
    </source>
</reference>
<keyword evidence="9" id="KW-1185">Reference proteome</keyword>
<dbReference type="Gene3D" id="1.20.140.10">
    <property type="entry name" value="Butyryl-CoA Dehydrogenase, subunit A, domain 3"/>
    <property type="match status" value="1"/>
</dbReference>
<dbReference type="SUPFAM" id="SSF47203">
    <property type="entry name" value="Acyl-CoA dehydrogenase C-terminal domain-like"/>
    <property type="match status" value="1"/>
</dbReference>
<dbReference type="PANTHER" id="PTHR43884">
    <property type="entry name" value="ACYL-COA DEHYDROGENASE"/>
    <property type="match status" value="1"/>
</dbReference>
<proteinExistence type="inferred from homology"/>
<evidence type="ECO:0000256" key="4">
    <source>
        <dbReference type="ARBA" id="ARBA00022827"/>
    </source>
</evidence>
<keyword evidence="3" id="KW-0285">Flavoprotein</keyword>
<dbReference type="OrthoDB" id="2450120at2"/>
<dbReference type="InterPro" id="IPR009075">
    <property type="entry name" value="AcylCo_DH/oxidase_C"/>
</dbReference>
<evidence type="ECO:0000259" key="7">
    <source>
        <dbReference type="Pfam" id="PF02771"/>
    </source>
</evidence>
<organism evidence="8 9">
    <name type="scientific">Gordonia phthalatica</name>
    <dbReference type="NCBI Taxonomy" id="1136941"/>
    <lineage>
        <taxon>Bacteria</taxon>
        <taxon>Bacillati</taxon>
        <taxon>Actinomycetota</taxon>
        <taxon>Actinomycetes</taxon>
        <taxon>Mycobacteriales</taxon>
        <taxon>Gordoniaceae</taxon>
        <taxon>Gordonia</taxon>
    </lineage>
</organism>
<dbReference type="GO" id="GO:0050660">
    <property type="term" value="F:flavin adenine dinucleotide binding"/>
    <property type="evidence" value="ECO:0007669"/>
    <property type="project" value="InterPro"/>
</dbReference>
<dbReference type="InterPro" id="IPR037069">
    <property type="entry name" value="AcylCoA_DH/ox_N_sf"/>
</dbReference>
<evidence type="ECO:0000313" key="8">
    <source>
        <dbReference type="EMBL" id="ALG86787.1"/>
    </source>
</evidence>
<feature type="domain" description="Acyl-CoA dehydrogenase/oxidase N-terminal" evidence="7">
    <location>
        <begin position="9"/>
        <end position="82"/>
    </location>
</feature>
<dbReference type="EMBL" id="CP011853">
    <property type="protein sequence ID" value="ALG86787.1"/>
    <property type="molecule type" value="Genomic_DNA"/>
</dbReference>
<evidence type="ECO:0000259" key="6">
    <source>
        <dbReference type="Pfam" id="PF00441"/>
    </source>
</evidence>
<dbReference type="Pfam" id="PF00441">
    <property type="entry name" value="Acyl-CoA_dh_1"/>
    <property type="match status" value="1"/>
</dbReference>
<comment type="similarity">
    <text evidence="2">Belongs to the acyl-CoA dehydrogenase family.</text>
</comment>
<sequence>MIDSVFTAHRGEHDSTPVLDRELWARLDELGLIRLTGDERVGGSGAGWWEATELLTAAARHGVRLPLGEHDLLACALLDEAGLPSDDGLVRTIAFADATGVAHRVPWADGVDRVVVVRGDAGVADVDPAACDLQPGSNLIGEPRPSLRLADDTAVRPVDAGAVARTRLKYALVRGVQVCAALDRAVELAIEHTRVRVQFGRPLARQQAVQGLVSRAAAEAALARTATETAIADAVRSEWSSDRLPFLIAVARSCAGHAASVVVRNTHQVHGAIGTTREHRLHEYTRAALAWRGEAGSVADWDRRVQAAATEVGSSGLWTLISGR</sequence>
<comment type="cofactor">
    <cofactor evidence="1">
        <name>FAD</name>
        <dbReference type="ChEBI" id="CHEBI:57692"/>
    </cofactor>
</comment>
<evidence type="ECO:0000256" key="2">
    <source>
        <dbReference type="ARBA" id="ARBA00009347"/>
    </source>
</evidence>
<keyword evidence="4" id="KW-0274">FAD</keyword>
<dbReference type="KEGG" id="goq:ACH46_10685"/>
<gene>
    <name evidence="8" type="ORF">ACH46_10685</name>
</gene>
<evidence type="ECO:0000313" key="9">
    <source>
        <dbReference type="Proteomes" id="UP000063789"/>
    </source>
</evidence>
<keyword evidence="5" id="KW-0560">Oxidoreductase</keyword>
<protein>
    <submittedName>
        <fullName evidence="8">Acyl-CoA dehydrogenase</fullName>
    </submittedName>
</protein>
<evidence type="ECO:0000256" key="3">
    <source>
        <dbReference type="ARBA" id="ARBA00022630"/>
    </source>
</evidence>
<dbReference type="Pfam" id="PF02771">
    <property type="entry name" value="Acyl-CoA_dh_N"/>
    <property type="match status" value="1"/>
</dbReference>
<accession>A0A0N9NGB2</accession>
<reference evidence="8 9" key="2">
    <citation type="journal article" date="2017" name="Int. J. Syst. Evol. Microbiol.">
        <title>Gordonia phthalatica sp. nov., a di-n-butyl phthalate-degrading bacterium isolated from activated sludge.</title>
        <authorList>
            <person name="Jin D."/>
            <person name="Kong X."/>
            <person name="Jia M."/>
            <person name="Yu X."/>
            <person name="Wang X."/>
            <person name="Zhuang X."/>
            <person name="Deng Y."/>
            <person name="Bai Z."/>
        </authorList>
    </citation>
    <scope>NUCLEOTIDE SEQUENCE [LARGE SCALE GENOMIC DNA]</scope>
    <source>
        <strain evidence="8 9">QH-11</strain>
    </source>
</reference>
<dbReference type="AlphaFoldDB" id="A0A0N9NGB2"/>